<dbReference type="STRING" id="52838.A0A4S8JNH9"/>
<dbReference type="EMBL" id="PYDT01000004">
    <property type="protein sequence ID" value="THU63741.1"/>
    <property type="molecule type" value="Genomic_DNA"/>
</dbReference>
<name>A0A4S8JNH9_MUSBA</name>
<feature type="region of interest" description="Disordered" evidence="1">
    <location>
        <begin position="97"/>
        <end position="140"/>
    </location>
</feature>
<evidence type="ECO:0000313" key="3">
    <source>
        <dbReference type="Proteomes" id="UP000317650"/>
    </source>
</evidence>
<protein>
    <submittedName>
        <fullName evidence="2">Uncharacterized protein</fullName>
    </submittedName>
</protein>
<dbReference type="AlphaFoldDB" id="A0A4S8JNH9"/>
<reference evidence="2 3" key="1">
    <citation type="journal article" date="2019" name="Nat. Plants">
        <title>Genome sequencing of Musa balbisiana reveals subgenome evolution and function divergence in polyploid bananas.</title>
        <authorList>
            <person name="Yao X."/>
        </authorList>
    </citation>
    <scope>NUCLEOTIDE SEQUENCE [LARGE SCALE GENOMIC DNA]</scope>
    <source>
        <strain evidence="3">cv. DH-PKW</strain>
        <tissue evidence="2">Leaves</tissue>
    </source>
</reference>
<feature type="region of interest" description="Disordered" evidence="1">
    <location>
        <begin position="1"/>
        <end position="31"/>
    </location>
</feature>
<feature type="compositionally biased region" description="Basic and acidic residues" evidence="1">
    <location>
        <begin position="116"/>
        <end position="129"/>
    </location>
</feature>
<gene>
    <name evidence="2" type="ORF">C4D60_Mb01t19020</name>
</gene>
<dbReference type="PANTHER" id="PTHR12722:SF0">
    <property type="entry name" value="PROTEIN FAM50A"/>
    <property type="match status" value="1"/>
</dbReference>
<dbReference type="GO" id="GO:0006325">
    <property type="term" value="P:chromatin organization"/>
    <property type="evidence" value="ECO:0007669"/>
    <property type="project" value="TreeGrafter"/>
</dbReference>
<accession>A0A4S8JNH9</accession>
<keyword evidence="3" id="KW-1185">Reference proteome</keyword>
<dbReference type="PANTHER" id="PTHR12722">
    <property type="entry name" value="XAP-5 PROTEIN-RELATED"/>
    <property type="match status" value="1"/>
</dbReference>
<feature type="compositionally biased region" description="Basic and acidic residues" evidence="1">
    <location>
        <begin position="1"/>
        <end position="18"/>
    </location>
</feature>
<dbReference type="GO" id="GO:0005634">
    <property type="term" value="C:nucleus"/>
    <property type="evidence" value="ECO:0007669"/>
    <property type="project" value="InterPro"/>
</dbReference>
<comment type="caution">
    <text evidence="2">The sequence shown here is derived from an EMBL/GenBank/DDBJ whole genome shotgun (WGS) entry which is preliminary data.</text>
</comment>
<evidence type="ECO:0000256" key="1">
    <source>
        <dbReference type="SAM" id="MobiDB-lite"/>
    </source>
</evidence>
<organism evidence="2 3">
    <name type="scientific">Musa balbisiana</name>
    <name type="common">Banana</name>
    <dbReference type="NCBI Taxonomy" id="52838"/>
    <lineage>
        <taxon>Eukaryota</taxon>
        <taxon>Viridiplantae</taxon>
        <taxon>Streptophyta</taxon>
        <taxon>Embryophyta</taxon>
        <taxon>Tracheophyta</taxon>
        <taxon>Spermatophyta</taxon>
        <taxon>Magnoliopsida</taxon>
        <taxon>Liliopsida</taxon>
        <taxon>Zingiberales</taxon>
        <taxon>Musaceae</taxon>
        <taxon>Musa</taxon>
    </lineage>
</organism>
<proteinExistence type="predicted"/>
<feature type="compositionally biased region" description="Polar residues" evidence="1">
    <location>
        <begin position="22"/>
        <end position="31"/>
    </location>
</feature>
<evidence type="ECO:0000313" key="2">
    <source>
        <dbReference type="EMBL" id="THU63741.1"/>
    </source>
</evidence>
<dbReference type="Proteomes" id="UP000317650">
    <property type="component" value="Chromosome 1"/>
</dbReference>
<dbReference type="InterPro" id="IPR007005">
    <property type="entry name" value="XAP5"/>
</dbReference>
<sequence length="140" mass="16239">MPTNWREAERRKLQERKKNASAGAQSGLLQYGSGTSEILETAFKKEMIGLVTREQYVDKMVNIRSKIEDEEKEKLQKLQQGCGEFTLMLPEENHYKKKFGSGKLGKDPTVESNFLPDRREKSRSKRNENDYCDNGYISRN</sequence>